<gene>
    <name evidence="2" type="ORF">SAMN06297382_0031</name>
</gene>
<dbReference type="InterPro" id="IPR036388">
    <property type="entry name" value="WH-like_DNA-bd_sf"/>
</dbReference>
<dbReference type="PANTHER" id="PTHR23131:SF0">
    <property type="entry name" value="ENDORIBONUCLEASE LACTB2"/>
    <property type="match status" value="1"/>
</dbReference>
<dbReference type="InterPro" id="IPR001279">
    <property type="entry name" value="Metallo-B-lactamas"/>
</dbReference>
<name>A0A239PIA3_9PROT</name>
<dbReference type="CDD" id="cd16278">
    <property type="entry name" value="metallo-hydrolase-like_MBL-fold"/>
    <property type="match status" value="1"/>
</dbReference>
<dbReference type="PANTHER" id="PTHR23131">
    <property type="entry name" value="ENDORIBONUCLEASE LACTB2"/>
    <property type="match status" value="1"/>
</dbReference>
<keyword evidence="3" id="KW-1185">Reference proteome</keyword>
<organism evidence="2 3">
    <name type="scientific">Amphiplicatus metriothermophilus</name>
    <dbReference type="NCBI Taxonomy" id="1519374"/>
    <lineage>
        <taxon>Bacteria</taxon>
        <taxon>Pseudomonadati</taxon>
        <taxon>Pseudomonadota</taxon>
        <taxon>Alphaproteobacteria</taxon>
        <taxon>Parvularculales</taxon>
        <taxon>Parvularculaceae</taxon>
        <taxon>Amphiplicatus</taxon>
    </lineage>
</organism>
<dbReference type="Gene3D" id="1.10.10.10">
    <property type="entry name" value="Winged helix-like DNA-binding domain superfamily/Winged helix DNA-binding domain"/>
    <property type="match status" value="1"/>
</dbReference>
<dbReference type="EMBL" id="FZQA01000001">
    <property type="protein sequence ID" value="SNT67541.1"/>
    <property type="molecule type" value="Genomic_DNA"/>
</dbReference>
<dbReference type="Gene3D" id="3.60.15.10">
    <property type="entry name" value="Ribonuclease Z/Hydroxyacylglutathione hydrolase-like"/>
    <property type="match status" value="1"/>
</dbReference>
<dbReference type="Proteomes" id="UP000198346">
    <property type="component" value="Unassembled WGS sequence"/>
</dbReference>
<reference evidence="2 3" key="1">
    <citation type="submission" date="2017-07" db="EMBL/GenBank/DDBJ databases">
        <authorList>
            <person name="Sun Z.S."/>
            <person name="Albrecht U."/>
            <person name="Echele G."/>
            <person name="Lee C.C."/>
        </authorList>
    </citation>
    <scope>NUCLEOTIDE SEQUENCE [LARGE SCALE GENOMIC DNA]</scope>
    <source>
        <strain evidence="2 3">CGMCC 1.12710</strain>
    </source>
</reference>
<proteinExistence type="predicted"/>
<evidence type="ECO:0000259" key="1">
    <source>
        <dbReference type="SMART" id="SM00849"/>
    </source>
</evidence>
<dbReference type="SMART" id="SM00849">
    <property type="entry name" value="Lactamase_B"/>
    <property type="match status" value="1"/>
</dbReference>
<sequence>MTEIPFVKDFSFAYGEPARLSPLIRRVIANNPGPFTYTGSGTYIVGGDGAQTVAVIDPGPDDEAHLDALMAAIGAARVSHILVTHTHRDHCGGARRFAERAGAPALAACPHPVKDAALDAPALDEGADYAFRPDRRIADGELIQGDGWTLEAVATPGHLSNHLCFALREEKALFTGDHIMGWSTTVVAPPDGDMGDYLASLDKLLARDDRVYYPTHGAPIEQPRRFVRAVRAHRLMRDRQILDELRKGRTKVREIAAAVYADIDRRLLPAAALNVYAHLIRLTRAGVVETDGAPRMDGEYRVAD</sequence>
<dbReference type="InterPro" id="IPR036866">
    <property type="entry name" value="RibonucZ/Hydroxyglut_hydro"/>
</dbReference>
<protein>
    <submittedName>
        <fullName evidence="2">Glyoxylase, beta-lactamase superfamily II</fullName>
    </submittedName>
</protein>
<dbReference type="RefSeq" id="WP_183233964.1">
    <property type="nucleotide sequence ID" value="NZ_FZQA01000001.1"/>
</dbReference>
<dbReference type="Pfam" id="PF00753">
    <property type="entry name" value="Lactamase_B"/>
    <property type="match status" value="1"/>
</dbReference>
<accession>A0A239PIA3</accession>
<evidence type="ECO:0000313" key="3">
    <source>
        <dbReference type="Proteomes" id="UP000198346"/>
    </source>
</evidence>
<dbReference type="AlphaFoldDB" id="A0A239PIA3"/>
<dbReference type="SUPFAM" id="SSF56281">
    <property type="entry name" value="Metallo-hydrolase/oxidoreductase"/>
    <property type="match status" value="1"/>
</dbReference>
<dbReference type="InterPro" id="IPR050662">
    <property type="entry name" value="Sec-metab_biosynth-thioest"/>
</dbReference>
<dbReference type="Pfam" id="PF17778">
    <property type="entry name" value="WHD_BLACT"/>
    <property type="match status" value="1"/>
</dbReference>
<feature type="domain" description="Metallo-beta-lactamase" evidence="1">
    <location>
        <begin position="39"/>
        <end position="216"/>
    </location>
</feature>
<evidence type="ECO:0000313" key="2">
    <source>
        <dbReference type="EMBL" id="SNT67541.1"/>
    </source>
</evidence>
<dbReference type="InterPro" id="IPR041516">
    <property type="entry name" value="LACTB2_WH"/>
</dbReference>